<dbReference type="EMBL" id="BMAW01061494">
    <property type="protein sequence ID" value="GFT31397.1"/>
    <property type="molecule type" value="Genomic_DNA"/>
</dbReference>
<accession>A0A8X6NRW8</accession>
<evidence type="ECO:0000256" key="1">
    <source>
        <dbReference type="SAM" id="SignalP"/>
    </source>
</evidence>
<name>A0A8X6NRW8_NEPPI</name>
<evidence type="ECO:0000313" key="2">
    <source>
        <dbReference type="EMBL" id="GFT31397.1"/>
    </source>
</evidence>
<protein>
    <submittedName>
        <fullName evidence="2">Uncharacterized protein</fullName>
    </submittedName>
</protein>
<keyword evidence="1" id="KW-0732">Signal</keyword>
<dbReference type="Proteomes" id="UP000887013">
    <property type="component" value="Unassembled WGS sequence"/>
</dbReference>
<proteinExistence type="predicted"/>
<feature type="chain" id="PRO_5036452021" evidence="1">
    <location>
        <begin position="28"/>
        <end position="85"/>
    </location>
</feature>
<evidence type="ECO:0000313" key="3">
    <source>
        <dbReference type="Proteomes" id="UP000887013"/>
    </source>
</evidence>
<organism evidence="2 3">
    <name type="scientific">Nephila pilipes</name>
    <name type="common">Giant wood spider</name>
    <name type="synonym">Nephila maculata</name>
    <dbReference type="NCBI Taxonomy" id="299642"/>
    <lineage>
        <taxon>Eukaryota</taxon>
        <taxon>Metazoa</taxon>
        <taxon>Ecdysozoa</taxon>
        <taxon>Arthropoda</taxon>
        <taxon>Chelicerata</taxon>
        <taxon>Arachnida</taxon>
        <taxon>Araneae</taxon>
        <taxon>Araneomorphae</taxon>
        <taxon>Entelegynae</taxon>
        <taxon>Araneoidea</taxon>
        <taxon>Nephilidae</taxon>
        <taxon>Nephila</taxon>
    </lineage>
</organism>
<feature type="signal peptide" evidence="1">
    <location>
        <begin position="1"/>
        <end position="27"/>
    </location>
</feature>
<keyword evidence="3" id="KW-1185">Reference proteome</keyword>
<reference evidence="2" key="1">
    <citation type="submission" date="2020-08" db="EMBL/GenBank/DDBJ databases">
        <title>Multicomponent nature underlies the extraordinary mechanical properties of spider dragline silk.</title>
        <authorList>
            <person name="Kono N."/>
            <person name="Nakamura H."/>
            <person name="Mori M."/>
            <person name="Yoshida Y."/>
            <person name="Ohtoshi R."/>
            <person name="Malay A.D."/>
            <person name="Moran D.A.P."/>
            <person name="Tomita M."/>
            <person name="Numata K."/>
            <person name="Arakawa K."/>
        </authorList>
    </citation>
    <scope>NUCLEOTIDE SEQUENCE</scope>
</reference>
<dbReference type="AlphaFoldDB" id="A0A8X6NRW8"/>
<comment type="caution">
    <text evidence="2">The sequence shown here is derived from an EMBL/GenBank/DDBJ whole genome shotgun (WGS) entry which is preliminary data.</text>
</comment>
<sequence>MLLNISNFFFYCALFELTVTFFPQTAGDQQLCDEFLKCFDTLPKKYRIIVNECMDKIPDGKTCSQDKELFNSEKDRMQVTISKER</sequence>
<gene>
    <name evidence="2" type="ORF">NPIL_5961</name>
</gene>